<dbReference type="EMBL" id="LUUK01000196">
    <property type="protein sequence ID" value="OAI14976.1"/>
    <property type="molecule type" value="Genomic_DNA"/>
</dbReference>
<accession>A0A177NAA3</accession>
<dbReference type="OrthoDB" id="7063250at2"/>
<dbReference type="AlphaFoldDB" id="A0A177NAA3"/>
<evidence type="ECO:0000313" key="2">
    <source>
        <dbReference type="EMBL" id="OAI14976.1"/>
    </source>
</evidence>
<dbReference type="PROSITE" id="PS51257">
    <property type="entry name" value="PROKAR_LIPOPROTEIN"/>
    <property type="match status" value="1"/>
</dbReference>
<dbReference type="Pfam" id="PF03886">
    <property type="entry name" value="ABC_trans_aux"/>
    <property type="match status" value="1"/>
</dbReference>
<dbReference type="Gene3D" id="3.40.50.10610">
    <property type="entry name" value="ABC-type transport auxiliary lipoprotein component"/>
    <property type="match status" value="1"/>
</dbReference>
<feature type="domain" description="ABC-type transport auxiliary lipoprotein component" evidence="1">
    <location>
        <begin position="28"/>
        <end position="185"/>
    </location>
</feature>
<dbReference type="Proteomes" id="UP000077628">
    <property type="component" value="Unassembled WGS sequence"/>
</dbReference>
<dbReference type="RefSeq" id="WP_064030868.1">
    <property type="nucleotide sequence ID" value="NZ_LUUK01000196.1"/>
</dbReference>
<evidence type="ECO:0000259" key="1">
    <source>
        <dbReference type="Pfam" id="PF03886"/>
    </source>
</evidence>
<evidence type="ECO:0000313" key="3">
    <source>
        <dbReference type="Proteomes" id="UP000077628"/>
    </source>
</evidence>
<dbReference type="SUPFAM" id="SSF159594">
    <property type="entry name" value="XCC0632-like"/>
    <property type="match status" value="1"/>
</dbReference>
<reference evidence="3" key="1">
    <citation type="submission" date="2016-03" db="EMBL/GenBank/DDBJ databases">
        <authorList>
            <person name="Heylen K."/>
            <person name="De Vos P."/>
            <person name="Vekeman B."/>
        </authorList>
    </citation>
    <scope>NUCLEOTIDE SEQUENCE [LARGE SCALE GENOMIC DNA]</scope>
    <source>
        <strain evidence="3">R-45383</strain>
    </source>
</reference>
<protein>
    <recommendedName>
        <fullName evidence="1">ABC-type transport auxiliary lipoprotein component domain-containing protein</fullName>
    </recommendedName>
</protein>
<organism evidence="2 3">
    <name type="scientific">Methylomonas koyamae</name>
    <dbReference type="NCBI Taxonomy" id="702114"/>
    <lineage>
        <taxon>Bacteria</taxon>
        <taxon>Pseudomonadati</taxon>
        <taxon>Pseudomonadota</taxon>
        <taxon>Gammaproteobacteria</taxon>
        <taxon>Methylococcales</taxon>
        <taxon>Methylococcaceae</taxon>
        <taxon>Methylomonas</taxon>
    </lineage>
</organism>
<dbReference type="InterPro" id="IPR005586">
    <property type="entry name" value="ABC_trans_aux"/>
</dbReference>
<gene>
    <name evidence="2" type="ORF">A1355_11920</name>
</gene>
<name>A0A177NAA3_9GAMM</name>
<dbReference type="STRING" id="702114.A1355_11920"/>
<sequence>MNLLSKLVLTVFAGLALYGCAGEPIRFYLLTAESGAEAVAPLPAGSVVGLGPIRLPAYLDRPQLVVEVGPHEYQLEEHQRWAERLDDNITRELMQSLAHRLGVAQVLRFPWPQRQNVDYQVSADLLALHQTAAGVSRMAVQWQFKKAEQGWQGRRFECEEQAGGDAESIVAAQSRCLSRFAAEIAHALAQAR</sequence>
<proteinExistence type="predicted"/>
<keyword evidence="3" id="KW-1185">Reference proteome</keyword>
<comment type="caution">
    <text evidence="2">The sequence shown here is derived from an EMBL/GenBank/DDBJ whole genome shotgun (WGS) entry which is preliminary data.</text>
</comment>